<evidence type="ECO:0000313" key="2">
    <source>
        <dbReference type="EMBL" id="CAH2237349.1"/>
    </source>
</evidence>
<feature type="compositionally biased region" description="Polar residues" evidence="1">
    <location>
        <begin position="80"/>
        <end position="99"/>
    </location>
</feature>
<dbReference type="Proteomes" id="UP000838756">
    <property type="component" value="Unassembled WGS sequence"/>
</dbReference>
<gene>
    <name evidence="2" type="primary">jg12063</name>
    <name evidence="2" type="ORF">PAEG_LOCUS14642</name>
</gene>
<feature type="region of interest" description="Disordered" evidence="1">
    <location>
        <begin position="76"/>
        <end position="99"/>
    </location>
</feature>
<dbReference type="AlphaFoldDB" id="A0A8S4RL45"/>
<evidence type="ECO:0000313" key="3">
    <source>
        <dbReference type="Proteomes" id="UP000838756"/>
    </source>
</evidence>
<comment type="caution">
    <text evidence="2">The sequence shown here is derived from an EMBL/GenBank/DDBJ whole genome shotgun (WGS) entry which is preliminary data.</text>
</comment>
<protein>
    <submittedName>
        <fullName evidence="2">Jg12063 protein</fullName>
    </submittedName>
</protein>
<proteinExistence type="predicted"/>
<name>A0A8S4RL45_9NEOP</name>
<dbReference type="EMBL" id="CAKXAJ010025261">
    <property type="protein sequence ID" value="CAH2237349.1"/>
    <property type="molecule type" value="Genomic_DNA"/>
</dbReference>
<dbReference type="OrthoDB" id="407509at2759"/>
<keyword evidence="3" id="KW-1185">Reference proteome</keyword>
<sequence length="99" mass="11052">MNFPLLSIVARRTDGRLGSYGAGMVARSGRWRELGVSLRDTIRNMEIRKRTRVNDIAQQVAKLKWQWAGHIVQRRDGCLGSTNTGKRSVGRSQTGGQTP</sequence>
<organism evidence="2 3">
    <name type="scientific">Pararge aegeria aegeria</name>
    <dbReference type="NCBI Taxonomy" id="348720"/>
    <lineage>
        <taxon>Eukaryota</taxon>
        <taxon>Metazoa</taxon>
        <taxon>Ecdysozoa</taxon>
        <taxon>Arthropoda</taxon>
        <taxon>Hexapoda</taxon>
        <taxon>Insecta</taxon>
        <taxon>Pterygota</taxon>
        <taxon>Neoptera</taxon>
        <taxon>Endopterygota</taxon>
        <taxon>Lepidoptera</taxon>
        <taxon>Glossata</taxon>
        <taxon>Ditrysia</taxon>
        <taxon>Papilionoidea</taxon>
        <taxon>Nymphalidae</taxon>
        <taxon>Satyrinae</taxon>
        <taxon>Satyrini</taxon>
        <taxon>Parargina</taxon>
        <taxon>Pararge</taxon>
    </lineage>
</organism>
<reference evidence="2" key="1">
    <citation type="submission" date="2022-03" db="EMBL/GenBank/DDBJ databases">
        <authorList>
            <person name="Lindestad O."/>
        </authorList>
    </citation>
    <scope>NUCLEOTIDE SEQUENCE</scope>
</reference>
<evidence type="ECO:0000256" key="1">
    <source>
        <dbReference type="SAM" id="MobiDB-lite"/>
    </source>
</evidence>
<accession>A0A8S4RL45</accession>